<dbReference type="Gene3D" id="3.30.2350.10">
    <property type="entry name" value="Pseudouridine synthase"/>
    <property type="match status" value="1"/>
</dbReference>
<dbReference type="EC" id="5.4.99.-" evidence="6"/>
<dbReference type="InterPro" id="IPR020103">
    <property type="entry name" value="PsdUridine_synth_cat_dom_sf"/>
</dbReference>
<dbReference type="PANTHER" id="PTHR21600:SF44">
    <property type="entry name" value="RIBOSOMAL LARGE SUBUNIT PSEUDOURIDINE SYNTHASE D"/>
    <property type="match status" value="1"/>
</dbReference>
<dbReference type="InterPro" id="IPR036986">
    <property type="entry name" value="S4_RNA-bd_sf"/>
</dbReference>
<dbReference type="InterPro" id="IPR006224">
    <property type="entry name" value="PsdUridine_synth_RluA-like_CS"/>
</dbReference>
<comment type="function">
    <text evidence="6">Responsible for synthesis of pseudouridine from uracil.</text>
</comment>
<comment type="catalytic activity">
    <reaction evidence="6">
        <text>a uridine in RNA = a pseudouridine in RNA</text>
        <dbReference type="Rhea" id="RHEA:48348"/>
        <dbReference type="Rhea" id="RHEA-COMP:12068"/>
        <dbReference type="Rhea" id="RHEA-COMP:12069"/>
        <dbReference type="ChEBI" id="CHEBI:65314"/>
        <dbReference type="ChEBI" id="CHEBI:65315"/>
    </reaction>
</comment>
<dbReference type="Gene3D" id="3.10.290.10">
    <property type="entry name" value="RNA-binding S4 domain"/>
    <property type="match status" value="1"/>
</dbReference>
<dbReference type="InterPro" id="IPR050188">
    <property type="entry name" value="RluA_PseudoU_synthase"/>
</dbReference>
<name>A0A6S6RYY2_9GAMM</name>
<dbReference type="NCBIfam" id="TIGR00005">
    <property type="entry name" value="rluA_subfam"/>
    <property type="match status" value="1"/>
</dbReference>
<evidence type="ECO:0000256" key="4">
    <source>
        <dbReference type="PIRSR" id="PIRSR606225-1"/>
    </source>
</evidence>
<dbReference type="InterPro" id="IPR006225">
    <property type="entry name" value="PsdUridine_synth_RluC/D"/>
</dbReference>
<dbReference type="GO" id="GO:0003723">
    <property type="term" value="F:RNA binding"/>
    <property type="evidence" value="ECO:0007669"/>
    <property type="project" value="UniProtKB-KW"/>
</dbReference>
<proteinExistence type="inferred from homology"/>
<evidence type="ECO:0000256" key="3">
    <source>
        <dbReference type="ARBA" id="ARBA00036882"/>
    </source>
</evidence>
<protein>
    <recommendedName>
        <fullName evidence="6">Pseudouridine synthase</fullName>
        <ecNumber evidence="6">5.4.99.-</ecNumber>
    </recommendedName>
</protein>
<evidence type="ECO:0000259" key="7">
    <source>
        <dbReference type="Pfam" id="PF00849"/>
    </source>
</evidence>
<gene>
    <name evidence="8" type="primary">rluD</name>
    <name evidence="8" type="ORF">SISI_0087</name>
</gene>
<evidence type="ECO:0000313" key="8">
    <source>
        <dbReference type="EMBL" id="CAA3704866.1"/>
    </source>
</evidence>
<comment type="similarity">
    <text evidence="1 6">Belongs to the pseudouridine synthase RluA family.</text>
</comment>
<feature type="active site" evidence="4">
    <location>
        <position position="149"/>
    </location>
</feature>
<dbReference type="Proteomes" id="UP000560980">
    <property type="component" value="Unassembled WGS sequence"/>
</dbReference>
<keyword evidence="5" id="KW-0694">RNA-binding</keyword>
<feature type="domain" description="Pseudouridine synthase RsuA/RluA-like" evidence="7">
    <location>
        <begin position="99"/>
        <end position="251"/>
    </location>
</feature>
<dbReference type="SUPFAM" id="SSF55120">
    <property type="entry name" value="Pseudouridine synthase"/>
    <property type="match status" value="1"/>
</dbReference>
<evidence type="ECO:0000256" key="5">
    <source>
        <dbReference type="PROSITE-ProRule" id="PRU00182"/>
    </source>
</evidence>
<dbReference type="CDD" id="cd02869">
    <property type="entry name" value="PseudoU_synth_RluA_like"/>
    <property type="match status" value="1"/>
</dbReference>
<dbReference type="PROSITE" id="PS50889">
    <property type="entry name" value="S4"/>
    <property type="match status" value="1"/>
</dbReference>
<comment type="catalytic activity">
    <reaction evidence="3">
        <text>uridine(1911/1915/1917) in 23S rRNA = pseudouridine(1911/1915/1917) in 23S rRNA</text>
        <dbReference type="Rhea" id="RHEA:42524"/>
        <dbReference type="Rhea" id="RHEA-COMP:10097"/>
        <dbReference type="Rhea" id="RHEA-COMP:10098"/>
        <dbReference type="ChEBI" id="CHEBI:65314"/>
        <dbReference type="ChEBI" id="CHEBI:65315"/>
        <dbReference type="EC" id="5.4.99.23"/>
    </reaction>
</comment>
<dbReference type="PANTHER" id="PTHR21600">
    <property type="entry name" value="MITOCHONDRIAL RNA PSEUDOURIDINE SYNTHASE"/>
    <property type="match status" value="1"/>
</dbReference>
<dbReference type="GO" id="GO:0000455">
    <property type="term" value="P:enzyme-directed rRNA pseudouridine synthesis"/>
    <property type="evidence" value="ECO:0007669"/>
    <property type="project" value="TreeGrafter"/>
</dbReference>
<dbReference type="EMBL" id="CACTJB010000001">
    <property type="protein sequence ID" value="CAA3704866.1"/>
    <property type="molecule type" value="Genomic_DNA"/>
</dbReference>
<dbReference type="RefSeq" id="WP_183042879.1">
    <property type="nucleotide sequence ID" value="NZ_CACTJB010000001.1"/>
</dbReference>
<keyword evidence="2 6" id="KW-0413">Isomerase</keyword>
<evidence type="ECO:0000313" key="9">
    <source>
        <dbReference type="Proteomes" id="UP000560980"/>
    </source>
</evidence>
<organism evidence="8 9">
    <name type="scientific">Candidatus Portiera aleyrodidarum</name>
    <name type="common">primary endosymbiont of Bemisia tabaci</name>
    <dbReference type="NCBI Taxonomy" id="91844"/>
    <lineage>
        <taxon>Bacteria</taxon>
        <taxon>Pseudomonadati</taxon>
        <taxon>Pseudomonadota</taxon>
        <taxon>Gammaproteobacteria</taxon>
        <taxon>Candidatus Johnevansiales</taxon>
        <taxon>Candidatus Johnevansiaceae</taxon>
        <taxon>Candidatus Portiera</taxon>
    </lineage>
</organism>
<dbReference type="Pfam" id="PF00849">
    <property type="entry name" value="PseudoU_synth_2"/>
    <property type="match status" value="1"/>
</dbReference>
<dbReference type="AlphaFoldDB" id="A0A6S6RYY2"/>
<sequence>MKTIKYISPKLQGLRLDKASSELFNITRETIKKFIKNRKLILDGYPSKPKTKIFECQCIILLSNSKSLSNSISTTKFYFVEKVFQQNNLKLYICYEDNDLIILNKTHGLVVHPSINNIKGTLVNLLLFYIYKNTELINMPRAGLVHRIDKETSGLVVITKNLLTHKNLIKQIKDKSIIREYDALVIGNFFLGGCIKAQIGRHSKNRKRKIVLNNGKLSITHFRVIEKFKLHTYLRCRLETGRTHQIRVHMEFLNRPLIGEVMYLKKQILPNFNRQALHAHCLIFKHPSKKEKEKVKIKMPKDMKFLLTILRSNKIYTLSKKYL</sequence>
<dbReference type="InterPro" id="IPR006145">
    <property type="entry name" value="PsdUridine_synth_RsuA/RluA"/>
</dbReference>
<evidence type="ECO:0000256" key="1">
    <source>
        <dbReference type="ARBA" id="ARBA00010876"/>
    </source>
</evidence>
<reference evidence="8 9" key="1">
    <citation type="submission" date="2019-12" db="EMBL/GenBank/DDBJ databases">
        <authorList>
            <person name="Santos-Garcia D."/>
            <person name="Santos-Garcia D."/>
            <person name="Santos-Garcia D."/>
        </authorList>
    </citation>
    <scope>NUCLEOTIDE SEQUENCE [LARGE SCALE GENOMIC DNA]</scope>
    <source>
        <strain evidence="8">SiSi</strain>
    </source>
</reference>
<evidence type="ECO:0000256" key="2">
    <source>
        <dbReference type="ARBA" id="ARBA00023235"/>
    </source>
</evidence>
<dbReference type="PROSITE" id="PS01129">
    <property type="entry name" value="PSI_RLU"/>
    <property type="match status" value="1"/>
</dbReference>
<dbReference type="GO" id="GO:0160140">
    <property type="term" value="F:23S rRNA pseudouridine(1911/1915/1917) synthase activity"/>
    <property type="evidence" value="ECO:0007669"/>
    <property type="project" value="UniProtKB-EC"/>
</dbReference>
<comment type="caution">
    <text evidence="8">The sequence shown here is derived from an EMBL/GenBank/DDBJ whole genome shotgun (WGS) entry which is preliminary data.</text>
</comment>
<accession>A0A6S6RYY2</accession>
<evidence type="ECO:0000256" key="6">
    <source>
        <dbReference type="RuleBase" id="RU362028"/>
    </source>
</evidence>